<gene>
    <name evidence="2" type="ORF">B4V02_01495</name>
</gene>
<feature type="signal peptide" evidence="1">
    <location>
        <begin position="1"/>
        <end position="31"/>
    </location>
</feature>
<name>A0A222WHH6_9BACL</name>
<feature type="chain" id="PRO_5013008011" evidence="1">
    <location>
        <begin position="32"/>
        <end position="165"/>
    </location>
</feature>
<keyword evidence="1" id="KW-0732">Signal</keyword>
<dbReference type="EMBL" id="CP020028">
    <property type="protein sequence ID" value="ASR45472.1"/>
    <property type="molecule type" value="Genomic_DNA"/>
</dbReference>
<accession>A0A222WHH6</accession>
<evidence type="ECO:0000313" key="2">
    <source>
        <dbReference type="EMBL" id="ASR45472.1"/>
    </source>
</evidence>
<dbReference type="Proteomes" id="UP000214666">
    <property type="component" value="Chromosome"/>
</dbReference>
<evidence type="ECO:0000313" key="3">
    <source>
        <dbReference type="Proteomes" id="UP000214666"/>
    </source>
</evidence>
<dbReference type="AlphaFoldDB" id="A0A222WHH6"/>
<protein>
    <submittedName>
        <fullName evidence="2">Uncharacterized protein</fullName>
    </submittedName>
</protein>
<dbReference type="OrthoDB" id="9779761at2"/>
<dbReference type="RefSeq" id="WP_094153514.1">
    <property type="nucleotide sequence ID" value="NZ_CP020028.1"/>
</dbReference>
<reference evidence="2 3" key="1">
    <citation type="submission" date="2017-03" db="EMBL/GenBank/DDBJ databases">
        <title>Complete genome sequence of Paenibacillus Kribbensis producing bioflocculants.</title>
        <authorList>
            <person name="Lee H.-G."/>
            <person name="Oh H.-M."/>
        </authorList>
    </citation>
    <scope>NUCLEOTIDE SEQUENCE [LARGE SCALE GENOMIC DNA]</scope>
    <source>
        <strain evidence="2 3">AM49</strain>
    </source>
</reference>
<keyword evidence="3" id="KW-1185">Reference proteome</keyword>
<evidence type="ECO:0000256" key="1">
    <source>
        <dbReference type="SAM" id="SignalP"/>
    </source>
</evidence>
<proteinExistence type="predicted"/>
<sequence>MSVNALTKKIMLSSATAALLFSVVSPFSASAASTSVTSSTYNESANQPEGVVPPVINGADPSLNGDVTTQGKVSWTIKGIKAALKSQASKIDNVIKTTIDWLPVSDSVKKNLINVVKVDALIKALDVVTDFSGSIEDALSQAMQYLGVAGWLADIIARAIGAIFL</sequence>
<organism evidence="2 3">
    <name type="scientific">Paenibacillus kribbensis</name>
    <dbReference type="NCBI Taxonomy" id="172713"/>
    <lineage>
        <taxon>Bacteria</taxon>
        <taxon>Bacillati</taxon>
        <taxon>Bacillota</taxon>
        <taxon>Bacilli</taxon>
        <taxon>Bacillales</taxon>
        <taxon>Paenibacillaceae</taxon>
        <taxon>Paenibacillus</taxon>
    </lineage>
</organism>
<dbReference type="KEGG" id="pkb:B4V02_01495"/>